<dbReference type="Pfam" id="PF12900">
    <property type="entry name" value="Pyridox_ox_2"/>
    <property type="match status" value="1"/>
</dbReference>
<dbReference type="InterPro" id="IPR024747">
    <property type="entry name" value="Pyridox_Oxase-rel"/>
</dbReference>
<proteinExistence type="predicted"/>
<gene>
    <name evidence="1" type="ORF">J2S20_000137</name>
</gene>
<reference evidence="1" key="1">
    <citation type="submission" date="2023-07" db="EMBL/GenBank/DDBJ databases">
        <title>Genomic Encyclopedia of Type Strains, Phase IV (KMG-IV): sequencing the most valuable type-strain genomes for metagenomic binning, comparative biology and taxonomic classification.</title>
        <authorList>
            <person name="Goeker M."/>
        </authorList>
    </citation>
    <scope>NUCLEOTIDE SEQUENCE</scope>
    <source>
        <strain evidence="1">DSM 19659</strain>
    </source>
</reference>
<dbReference type="Proteomes" id="UP001241537">
    <property type="component" value="Unassembled WGS sequence"/>
</dbReference>
<sequence length="160" mass="18495">MAEFREMRRLKQKLSEEECIELLISGRRGVLAVSGDDGYPYALPINFLYDEGNRKIYFHGAKAGHKIDALRRNNKVSFCIYDEGEYVEGDWAPYVKSVIIFGRIRLIEDPGETVERVRELGLKYYPAPEAVEEEILKSAERVQMLELSIDHMSGKRVHEK</sequence>
<dbReference type="Gene3D" id="2.30.110.10">
    <property type="entry name" value="Electron Transport, Fmn-binding Protein, Chain A"/>
    <property type="match status" value="1"/>
</dbReference>
<dbReference type="SUPFAM" id="SSF50475">
    <property type="entry name" value="FMN-binding split barrel"/>
    <property type="match status" value="1"/>
</dbReference>
<dbReference type="PANTHER" id="PTHR34071:SF2">
    <property type="entry name" value="FLAVIN-NUCLEOTIDE-BINDING PROTEIN"/>
    <property type="match status" value="1"/>
</dbReference>
<dbReference type="RefSeq" id="WP_106612710.1">
    <property type="nucleotide sequence ID" value="NZ_JAUSTO010000001.1"/>
</dbReference>
<dbReference type="EMBL" id="JAUSTO010000001">
    <property type="protein sequence ID" value="MDQ0151463.1"/>
    <property type="molecule type" value="Genomic_DNA"/>
</dbReference>
<evidence type="ECO:0000313" key="1">
    <source>
        <dbReference type="EMBL" id="MDQ0151463.1"/>
    </source>
</evidence>
<organism evidence="1 2">
    <name type="scientific">Moryella indoligenes</name>
    <dbReference type="NCBI Taxonomy" id="371674"/>
    <lineage>
        <taxon>Bacteria</taxon>
        <taxon>Bacillati</taxon>
        <taxon>Bacillota</taxon>
        <taxon>Clostridia</taxon>
        <taxon>Lachnospirales</taxon>
        <taxon>Lachnospiraceae</taxon>
        <taxon>Moryella</taxon>
    </lineage>
</organism>
<name>A0AAE4AJ69_9FIRM</name>
<dbReference type="PANTHER" id="PTHR34071">
    <property type="entry name" value="5-NITROIMIDAZOLE ANTIBIOTICS RESISTANCE PROTEIN, NIMA-FAMILY-RELATED PROTEIN-RELATED"/>
    <property type="match status" value="1"/>
</dbReference>
<keyword evidence="2" id="KW-1185">Reference proteome</keyword>
<protein>
    <submittedName>
        <fullName evidence="1">Nitroimidazol reductase NimA-like FMN-containing flavoprotein (Pyridoxamine 5'-phosphate oxidase superfamily)</fullName>
    </submittedName>
</protein>
<dbReference type="InterPro" id="IPR012349">
    <property type="entry name" value="Split_barrel_FMN-bd"/>
</dbReference>
<comment type="caution">
    <text evidence="1">The sequence shown here is derived from an EMBL/GenBank/DDBJ whole genome shotgun (WGS) entry which is preliminary data.</text>
</comment>
<accession>A0AAE4AJ69</accession>
<evidence type="ECO:0000313" key="2">
    <source>
        <dbReference type="Proteomes" id="UP001241537"/>
    </source>
</evidence>
<dbReference type="AlphaFoldDB" id="A0AAE4AJ69"/>